<sequence>MSTKKRSSARTRRQYVDTNDSDSESEPIQFFNVQEKLSNLPSYYPYFVKELNGDK</sequence>
<dbReference type="Proteomes" id="UP000595437">
    <property type="component" value="Chromosome 6"/>
</dbReference>
<gene>
    <name evidence="2" type="ORF">FKW44_010205</name>
</gene>
<feature type="region of interest" description="Disordered" evidence="1">
    <location>
        <begin position="1"/>
        <end position="27"/>
    </location>
</feature>
<organism evidence="2 3">
    <name type="scientific">Caligus rogercresseyi</name>
    <name type="common">Sea louse</name>
    <dbReference type="NCBI Taxonomy" id="217165"/>
    <lineage>
        <taxon>Eukaryota</taxon>
        <taxon>Metazoa</taxon>
        <taxon>Ecdysozoa</taxon>
        <taxon>Arthropoda</taxon>
        <taxon>Crustacea</taxon>
        <taxon>Multicrustacea</taxon>
        <taxon>Hexanauplia</taxon>
        <taxon>Copepoda</taxon>
        <taxon>Siphonostomatoida</taxon>
        <taxon>Caligidae</taxon>
        <taxon>Caligus</taxon>
    </lineage>
</organism>
<feature type="non-terminal residue" evidence="2">
    <location>
        <position position="55"/>
    </location>
</feature>
<dbReference type="AlphaFoldDB" id="A0A7T8HG85"/>
<accession>A0A7T8HG85</accession>
<evidence type="ECO:0000256" key="1">
    <source>
        <dbReference type="SAM" id="MobiDB-lite"/>
    </source>
</evidence>
<name>A0A7T8HG85_CALRO</name>
<keyword evidence="3" id="KW-1185">Reference proteome</keyword>
<proteinExistence type="predicted"/>
<reference evidence="3" key="1">
    <citation type="submission" date="2021-01" db="EMBL/GenBank/DDBJ databases">
        <title>Caligus Genome Assembly.</title>
        <authorList>
            <person name="Gallardo-Escarate C."/>
        </authorList>
    </citation>
    <scope>NUCLEOTIDE SEQUENCE [LARGE SCALE GENOMIC DNA]</scope>
</reference>
<evidence type="ECO:0000313" key="2">
    <source>
        <dbReference type="EMBL" id="QQP49503.1"/>
    </source>
</evidence>
<protein>
    <submittedName>
        <fullName evidence="2">JmjC domaincontaining histone demethylation protein 1like</fullName>
    </submittedName>
</protein>
<evidence type="ECO:0000313" key="3">
    <source>
        <dbReference type="Proteomes" id="UP000595437"/>
    </source>
</evidence>
<feature type="compositionally biased region" description="Basic residues" evidence="1">
    <location>
        <begin position="1"/>
        <end position="13"/>
    </location>
</feature>
<dbReference type="EMBL" id="CP045895">
    <property type="protein sequence ID" value="QQP49503.1"/>
    <property type="molecule type" value="Genomic_DNA"/>
</dbReference>